<evidence type="ECO:0000256" key="3">
    <source>
        <dbReference type="RuleBase" id="RU363129"/>
    </source>
</evidence>
<dbReference type="PANTHER" id="PTHR11927">
    <property type="entry name" value="GALACTOSIDE 2-L-FUCOSYLTRANSFERASE"/>
    <property type="match status" value="1"/>
</dbReference>
<keyword evidence="1 3" id="KW-0328">Glycosyltransferase</keyword>
<dbReference type="PANTHER" id="PTHR11927:SF9">
    <property type="entry name" value="L-FUCOSYLTRANSFERASE"/>
    <property type="match status" value="1"/>
</dbReference>
<keyword evidence="3" id="KW-0812">Transmembrane</keyword>
<dbReference type="InterPro" id="IPR002516">
    <property type="entry name" value="Glyco_trans_11"/>
</dbReference>
<name>A0AAV2HLA9_LYMST</name>
<evidence type="ECO:0000256" key="1">
    <source>
        <dbReference type="ARBA" id="ARBA00022676"/>
    </source>
</evidence>
<comment type="caution">
    <text evidence="5">The sequence shown here is derived from an EMBL/GenBank/DDBJ whole genome shotgun (WGS) entry which is preliminary data.</text>
</comment>
<keyword evidence="6" id="KW-1185">Reference proteome</keyword>
<keyword evidence="3" id="KW-0472">Membrane</keyword>
<dbReference type="Proteomes" id="UP001497497">
    <property type="component" value="Unassembled WGS sequence"/>
</dbReference>
<comment type="pathway">
    <text evidence="3">Protein modification; protein glycosylation.</text>
</comment>
<comment type="subcellular location">
    <subcellularLocation>
        <location evidence="3">Golgi apparatus</location>
        <location evidence="3">Golgi stack membrane</location>
        <topology evidence="3">Single-pass type II membrane protein</topology>
    </subcellularLocation>
</comment>
<dbReference type="CDD" id="cd11301">
    <property type="entry name" value="Fut1_Fut2_like"/>
    <property type="match status" value="1"/>
</dbReference>
<organism evidence="5 6">
    <name type="scientific">Lymnaea stagnalis</name>
    <name type="common">Great pond snail</name>
    <name type="synonym">Helix stagnalis</name>
    <dbReference type="NCBI Taxonomy" id="6523"/>
    <lineage>
        <taxon>Eukaryota</taxon>
        <taxon>Metazoa</taxon>
        <taxon>Spiralia</taxon>
        <taxon>Lophotrochozoa</taxon>
        <taxon>Mollusca</taxon>
        <taxon>Gastropoda</taxon>
        <taxon>Heterobranchia</taxon>
        <taxon>Euthyneura</taxon>
        <taxon>Panpulmonata</taxon>
        <taxon>Hygrophila</taxon>
        <taxon>Lymnaeoidea</taxon>
        <taxon>Lymnaeidae</taxon>
        <taxon>Lymnaea</taxon>
    </lineage>
</organism>
<feature type="region of interest" description="Disordered" evidence="4">
    <location>
        <begin position="71"/>
        <end position="107"/>
    </location>
</feature>
<dbReference type="AlphaFoldDB" id="A0AAV2HLA9"/>
<comment type="similarity">
    <text evidence="3">Belongs to the glycosyltransferase 11 family.</text>
</comment>
<dbReference type="Pfam" id="PF01531">
    <property type="entry name" value="Glyco_transf_11"/>
    <property type="match status" value="1"/>
</dbReference>
<keyword evidence="3" id="KW-0735">Signal-anchor</keyword>
<evidence type="ECO:0000256" key="4">
    <source>
        <dbReference type="SAM" id="MobiDB-lite"/>
    </source>
</evidence>
<keyword evidence="2 3" id="KW-0808">Transferase</keyword>
<dbReference type="EMBL" id="CAXITT010000166">
    <property type="protein sequence ID" value="CAL1534257.1"/>
    <property type="molecule type" value="Genomic_DNA"/>
</dbReference>
<keyword evidence="3" id="KW-0333">Golgi apparatus</keyword>
<evidence type="ECO:0000313" key="5">
    <source>
        <dbReference type="EMBL" id="CAL1534257.1"/>
    </source>
</evidence>
<feature type="transmembrane region" description="Helical" evidence="3">
    <location>
        <begin position="424"/>
        <end position="447"/>
    </location>
</feature>
<dbReference type="GO" id="GO:0005975">
    <property type="term" value="P:carbohydrate metabolic process"/>
    <property type="evidence" value="ECO:0007669"/>
    <property type="project" value="InterPro"/>
</dbReference>
<protein>
    <recommendedName>
        <fullName evidence="3">L-Fucosyltransferase</fullName>
        <ecNumber evidence="3">2.4.1.-</ecNumber>
    </recommendedName>
</protein>
<evidence type="ECO:0000313" key="6">
    <source>
        <dbReference type="Proteomes" id="UP001497497"/>
    </source>
</evidence>
<gene>
    <name evidence="5" type="ORF">GSLYS_00008217001</name>
</gene>
<evidence type="ECO:0000256" key="2">
    <source>
        <dbReference type="ARBA" id="ARBA00022679"/>
    </source>
</evidence>
<dbReference type="EC" id="2.4.1.-" evidence="3"/>
<accession>A0AAV2HLA9</accession>
<keyword evidence="3" id="KW-1133">Transmembrane helix</keyword>
<dbReference type="GO" id="GO:0008107">
    <property type="term" value="F:galactoside 2-alpha-L-fucosyltransferase activity"/>
    <property type="evidence" value="ECO:0007669"/>
    <property type="project" value="InterPro"/>
</dbReference>
<dbReference type="GO" id="GO:0032580">
    <property type="term" value="C:Golgi cisterna membrane"/>
    <property type="evidence" value="ECO:0007669"/>
    <property type="project" value="UniProtKB-SubCell"/>
</dbReference>
<reference evidence="5 6" key="1">
    <citation type="submission" date="2024-04" db="EMBL/GenBank/DDBJ databases">
        <authorList>
            <consortium name="Genoscope - CEA"/>
            <person name="William W."/>
        </authorList>
    </citation>
    <scope>NUCLEOTIDE SEQUENCE [LARGE SCALE GENOMIC DNA]</scope>
</reference>
<proteinExistence type="inferred from homology"/>
<keyword evidence="3" id="KW-0325">Glycoprotein</keyword>
<sequence length="475" mass="53652">MALTSSTNRLDYQPKTNKLFARYKYLMLAATFIVCALLQARLSDKVFFPMRFAFLDEAVHNASILSSNVTQPGRRSEFRDGNTQTAVTGKVSESERGNGLVGDKQTSESNNAFQNLSHKVDLPASGNVNQSVIFDKAASKPNVVTDLVVRHEKVPGSNISQSGNFSDQRNSKEGVLGAGISETNIPGNLSTNQSVVLADNISRATPLFITITHQMGRMGNNMFEYASLLGIARAQGRHPFVNPYGRDHNLPHVFNLTHVEFIPECGKWKRIGELKYGTFDPVFRDLPKVNLTLMGYVQSWKYFRGIEDEIRREFTFMPHIRLQADTIHYNIRKRLQNISDPVFVGVHVRMKDYSRSPYPEAPISFFRNAFSRMRELVPGKNLVFLLASNGIEWCRKNLQEPGVVVLEDAEREVHFAVLARCKHMIVSVGTFGWWAGWLTAGHVIYYVRFPNKGSRLALGLTMEDYYPPSWIAVDH</sequence>